<protein>
    <submittedName>
        <fullName evidence="1">Uncharacterized protein</fullName>
    </submittedName>
</protein>
<organism evidence="1 2">
    <name type="scientific">Dallia pectoralis</name>
    <name type="common">Alaska blackfish</name>
    <dbReference type="NCBI Taxonomy" id="75939"/>
    <lineage>
        <taxon>Eukaryota</taxon>
        <taxon>Metazoa</taxon>
        <taxon>Chordata</taxon>
        <taxon>Craniata</taxon>
        <taxon>Vertebrata</taxon>
        <taxon>Euteleostomi</taxon>
        <taxon>Actinopterygii</taxon>
        <taxon>Neopterygii</taxon>
        <taxon>Teleostei</taxon>
        <taxon>Protacanthopterygii</taxon>
        <taxon>Esociformes</taxon>
        <taxon>Umbridae</taxon>
        <taxon>Dallia</taxon>
    </lineage>
</organism>
<gene>
    <name evidence="1" type="ORF">DPEC_G00031380</name>
</gene>
<sequence length="119" mass="12772">MGSRALNKQASVWDAAVGRVFSGTLLAIAKAPSSAGGSGLLPSNSRCAVALRAPSRDGFPPPQCGSPFHTGVPERCFPDQTDVGSVPASRDYNRRRLDVTRRRLTRFSRIPGRHSEPDL</sequence>
<dbReference type="EMBL" id="CM055730">
    <property type="protein sequence ID" value="KAJ8013593.1"/>
    <property type="molecule type" value="Genomic_DNA"/>
</dbReference>
<evidence type="ECO:0000313" key="2">
    <source>
        <dbReference type="Proteomes" id="UP001157502"/>
    </source>
</evidence>
<accession>A0ACC2HCG9</accession>
<name>A0ACC2HCG9_DALPE</name>
<reference evidence="1" key="1">
    <citation type="submission" date="2021-05" db="EMBL/GenBank/DDBJ databases">
        <authorList>
            <person name="Pan Q."/>
            <person name="Jouanno E."/>
            <person name="Zahm M."/>
            <person name="Klopp C."/>
            <person name="Cabau C."/>
            <person name="Louis A."/>
            <person name="Berthelot C."/>
            <person name="Parey E."/>
            <person name="Roest Crollius H."/>
            <person name="Montfort J."/>
            <person name="Robinson-Rechavi M."/>
            <person name="Bouchez O."/>
            <person name="Lampietro C."/>
            <person name="Lopez Roques C."/>
            <person name="Donnadieu C."/>
            <person name="Postlethwait J."/>
            <person name="Bobe J."/>
            <person name="Dillon D."/>
            <person name="Chandos A."/>
            <person name="von Hippel F."/>
            <person name="Guiguen Y."/>
        </authorList>
    </citation>
    <scope>NUCLEOTIDE SEQUENCE</scope>
    <source>
        <strain evidence="1">YG-Jan2019</strain>
    </source>
</reference>
<proteinExistence type="predicted"/>
<keyword evidence="2" id="KW-1185">Reference proteome</keyword>
<dbReference type="Proteomes" id="UP001157502">
    <property type="component" value="Chromosome 3"/>
</dbReference>
<evidence type="ECO:0000313" key="1">
    <source>
        <dbReference type="EMBL" id="KAJ8013593.1"/>
    </source>
</evidence>
<comment type="caution">
    <text evidence="1">The sequence shown here is derived from an EMBL/GenBank/DDBJ whole genome shotgun (WGS) entry which is preliminary data.</text>
</comment>